<evidence type="ECO:0000313" key="2">
    <source>
        <dbReference type="Proteomes" id="UP000593565"/>
    </source>
</evidence>
<dbReference type="Proteomes" id="UP000593565">
    <property type="component" value="Unassembled WGS sequence"/>
</dbReference>
<gene>
    <name evidence="1" type="ORF">AMELA_G00004000</name>
</gene>
<proteinExistence type="predicted"/>
<dbReference type="AlphaFoldDB" id="A0A7J6BET2"/>
<reference evidence="1 2" key="1">
    <citation type="submission" date="2020-02" db="EMBL/GenBank/DDBJ databases">
        <title>A chromosome-scale genome assembly of the black bullhead catfish (Ameiurus melas).</title>
        <authorList>
            <person name="Wen M."/>
            <person name="Zham M."/>
            <person name="Cabau C."/>
            <person name="Klopp C."/>
            <person name="Donnadieu C."/>
            <person name="Roques C."/>
            <person name="Bouchez O."/>
            <person name="Lampietro C."/>
            <person name="Jouanno E."/>
            <person name="Herpin A."/>
            <person name="Louis A."/>
            <person name="Berthelot C."/>
            <person name="Parey E."/>
            <person name="Roest-Crollius H."/>
            <person name="Braasch I."/>
            <person name="Postlethwait J."/>
            <person name="Robinson-Rechavi M."/>
            <person name="Echchiki A."/>
            <person name="Begum T."/>
            <person name="Montfort J."/>
            <person name="Schartl M."/>
            <person name="Bobe J."/>
            <person name="Guiguen Y."/>
        </authorList>
    </citation>
    <scope>NUCLEOTIDE SEQUENCE [LARGE SCALE GENOMIC DNA]</scope>
    <source>
        <strain evidence="1">M_S1</strain>
        <tissue evidence="1">Blood</tissue>
    </source>
</reference>
<organism evidence="1 2">
    <name type="scientific">Ameiurus melas</name>
    <name type="common">Black bullhead</name>
    <name type="synonym">Silurus melas</name>
    <dbReference type="NCBI Taxonomy" id="219545"/>
    <lineage>
        <taxon>Eukaryota</taxon>
        <taxon>Metazoa</taxon>
        <taxon>Chordata</taxon>
        <taxon>Craniata</taxon>
        <taxon>Vertebrata</taxon>
        <taxon>Euteleostomi</taxon>
        <taxon>Actinopterygii</taxon>
        <taxon>Neopterygii</taxon>
        <taxon>Teleostei</taxon>
        <taxon>Ostariophysi</taxon>
        <taxon>Siluriformes</taxon>
        <taxon>Ictaluridae</taxon>
        <taxon>Ameiurus</taxon>
    </lineage>
</organism>
<comment type="caution">
    <text evidence="1">The sequence shown here is derived from an EMBL/GenBank/DDBJ whole genome shotgun (WGS) entry which is preliminary data.</text>
</comment>
<accession>A0A7J6BET2</accession>
<dbReference type="EMBL" id="JAAGNN010000001">
    <property type="protein sequence ID" value="KAF4093626.1"/>
    <property type="molecule type" value="Genomic_DNA"/>
</dbReference>
<evidence type="ECO:0000313" key="1">
    <source>
        <dbReference type="EMBL" id="KAF4093626.1"/>
    </source>
</evidence>
<protein>
    <submittedName>
        <fullName evidence="1">Uncharacterized protein</fullName>
    </submittedName>
</protein>
<sequence length="104" mass="12067">MEDIIEHHDWFSFSIHTWNHGWLQQFLEHMPVLGPLLINELYHDWGGMTSPGLFTIFTNPVSMSLCPLWSQIPVTGVKWFFYCCSSSSSMFGLVTTMEPFDVSY</sequence>
<name>A0A7J6BET2_AMEME</name>
<keyword evidence="2" id="KW-1185">Reference proteome</keyword>